<proteinExistence type="predicted"/>
<comment type="caution">
    <text evidence="3">The sequence shown here is derived from an EMBL/GenBank/DDBJ whole genome shotgun (WGS) entry which is preliminary data.</text>
</comment>
<dbReference type="PANTHER" id="PTHR37806">
    <property type="entry name" value="LMO0724 PROTEIN"/>
    <property type="match status" value="1"/>
</dbReference>
<dbReference type="Pfam" id="PF13529">
    <property type="entry name" value="Peptidase_C39_2"/>
    <property type="match status" value="1"/>
</dbReference>
<feature type="domain" description="SH3b" evidence="2">
    <location>
        <begin position="32"/>
        <end position="94"/>
    </location>
</feature>
<dbReference type="AlphaFoldDB" id="A0A7X1CGP0"/>
<dbReference type="InterPro" id="IPR003646">
    <property type="entry name" value="SH3-like_bac-type"/>
</dbReference>
<name>A0A7X1CGP0_9LIST</name>
<feature type="signal peptide" evidence="1">
    <location>
        <begin position="1"/>
        <end position="32"/>
    </location>
</feature>
<dbReference type="SMART" id="SM00287">
    <property type="entry name" value="SH3b"/>
    <property type="match status" value="1"/>
</dbReference>
<gene>
    <name evidence="3" type="ORF">HB902_16165</name>
</gene>
<dbReference type="PROSITE" id="PS51781">
    <property type="entry name" value="SH3B"/>
    <property type="match status" value="1"/>
</dbReference>
<evidence type="ECO:0000313" key="4">
    <source>
        <dbReference type="Proteomes" id="UP000541955"/>
    </source>
</evidence>
<protein>
    <submittedName>
        <fullName evidence="3">SH3 domain-containing protein</fullName>
    </submittedName>
</protein>
<evidence type="ECO:0000313" key="3">
    <source>
        <dbReference type="EMBL" id="MBC1563610.1"/>
    </source>
</evidence>
<dbReference type="Pfam" id="PF08239">
    <property type="entry name" value="SH3_3"/>
    <property type="match status" value="1"/>
</dbReference>
<feature type="chain" id="PRO_5031180081" evidence="1">
    <location>
        <begin position="33"/>
        <end position="273"/>
    </location>
</feature>
<sequence length="273" mass="29703">MGKIKSNRLSQFILGVVVILLLCTISTASVSAATTYYTTADLTVRTGPGTNYKAVGWLKKNAKISSLAKSGKWHRITFNKKNAYISGSYLTTKAPKPVTPVKPKPKPTPATTKVLLNVPLIAQRPDLPTGCEIVSLTMVLKYKGAKVDKAKLAREMPRHASDPNRGYVGNPYTSKGYTIYPPALMNLTKKYAGSAVNMTGASNATLEAKLRAGRPIVTWVKLGGFNVHCVALTGYDSGNYYYNDPWTNKKNVKISKTAFNKAFSALSKRALSY</sequence>
<dbReference type="Gene3D" id="3.90.70.10">
    <property type="entry name" value="Cysteine proteinases"/>
    <property type="match status" value="1"/>
</dbReference>
<dbReference type="InterPro" id="IPR039564">
    <property type="entry name" value="Peptidase_C39-like"/>
</dbReference>
<evidence type="ECO:0000256" key="1">
    <source>
        <dbReference type="SAM" id="SignalP"/>
    </source>
</evidence>
<dbReference type="RefSeq" id="WP_185430496.1">
    <property type="nucleotide sequence ID" value="NZ_JAARRW010000010.1"/>
</dbReference>
<dbReference type="Gene3D" id="2.30.30.40">
    <property type="entry name" value="SH3 Domains"/>
    <property type="match status" value="1"/>
</dbReference>
<keyword evidence="1" id="KW-0732">Signal</keyword>
<dbReference type="Proteomes" id="UP000541955">
    <property type="component" value="Unassembled WGS sequence"/>
</dbReference>
<dbReference type="EMBL" id="JAARRW010000010">
    <property type="protein sequence ID" value="MBC1563610.1"/>
    <property type="molecule type" value="Genomic_DNA"/>
</dbReference>
<accession>A0A7X1CGP0</accession>
<evidence type="ECO:0000259" key="2">
    <source>
        <dbReference type="PROSITE" id="PS51781"/>
    </source>
</evidence>
<organism evidence="3 4">
    <name type="scientific">Listeria booriae</name>
    <dbReference type="NCBI Taxonomy" id="1552123"/>
    <lineage>
        <taxon>Bacteria</taxon>
        <taxon>Bacillati</taxon>
        <taxon>Bacillota</taxon>
        <taxon>Bacilli</taxon>
        <taxon>Bacillales</taxon>
        <taxon>Listeriaceae</taxon>
        <taxon>Listeria</taxon>
    </lineage>
</organism>
<dbReference type="PANTHER" id="PTHR37806:SF1">
    <property type="entry name" value="PEPTIDASE C39-LIKE DOMAIN-CONTAINING PROTEIN"/>
    <property type="match status" value="1"/>
</dbReference>
<reference evidence="3 4" key="1">
    <citation type="submission" date="2020-03" db="EMBL/GenBank/DDBJ databases">
        <title>Soil Listeria distribution.</title>
        <authorList>
            <person name="Liao J."/>
            <person name="Wiedmann M."/>
        </authorList>
    </citation>
    <scope>NUCLEOTIDE SEQUENCE [LARGE SCALE GENOMIC DNA]</scope>
    <source>
        <strain evidence="3 4">FSL L7-1387</strain>
    </source>
</reference>